<comment type="subcellular location">
    <subcellularLocation>
        <location evidence="1">Cell membrane</location>
        <topology evidence="1">Multi-pass membrane protein</topology>
    </subcellularLocation>
</comment>
<feature type="transmembrane region" description="Helical" evidence="13">
    <location>
        <begin position="144"/>
        <end position="167"/>
    </location>
</feature>
<evidence type="ECO:0000256" key="11">
    <source>
        <dbReference type="RuleBase" id="RU362091"/>
    </source>
</evidence>
<feature type="region of interest" description="Disordered" evidence="12">
    <location>
        <begin position="454"/>
        <end position="494"/>
    </location>
</feature>
<accession>A0A6J4NMW4</accession>
<evidence type="ECO:0000256" key="7">
    <source>
        <dbReference type="ARBA" id="ARBA00023053"/>
    </source>
</evidence>
<keyword evidence="8" id="KW-0406">Ion transport</keyword>
<evidence type="ECO:0000256" key="8">
    <source>
        <dbReference type="ARBA" id="ARBA00023065"/>
    </source>
</evidence>
<feature type="compositionally biased region" description="Basic and acidic residues" evidence="12">
    <location>
        <begin position="467"/>
        <end position="494"/>
    </location>
</feature>
<feature type="non-terminal residue" evidence="14">
    <location>
        <position position="1"/>
    </location>
</feature>
<keyword evidence="6 13" id="KW-1133">Transmembrane helix</keyword>
<keyword evidence="9 13" id="KW-0472">Membrane</keyword>
<dbReference type="Gene3D" id="1.20.1730.10">
    <property type="entry name" value="Sodium/glucose cotransporter"/>
    <property type="match status" value="1"/>
</dbReference>
<sequence length="494" mass="52220">FLPGWAVGLPMFGSYVSSISFLANPGKSFAGDWNAFVFTLATPVAAVVAVRWFVPFYRRAGEVSAYEHLGRRFGPWARTYAVVCFLLTQVARTGTVVYLLALAASPLTGWGVPAVIVLVGTLMVVASFFGGIQAAVWVGAVQSVVLVAGPVACAVVLLGLVPGGVAGVVETAQEAGKLGLGSLAPSLAQPTFWVVLVYGLTINLGNFGIDQSYVQRYITTPTLAQARRSVWITAALYVPTAALFFFIGTALWALHGARPELFPAALDAAAKPDAVFPAFIAGQLPVGLAGLVVASIFAASMDSSLSSMATLTLCDVYKRYVRPHAGERESIAVLRGATLGWGVVATGAALLMTRAKNVLDVWWELAGVFSGGMLGLFLLGLIARRARNATAVTAVTVGVLVILWMTLSPKAAMWPASLDALRSPFHNLMISVVGTLTVLLVGLLVSRWEPRERRGSDLQGVGHRPQHNPERAVNEGRRAASPRAEPRQGADATR</sequence>
<evidence type="ECO:0000256" key="13">
    <source>
        <dbReference type="SAM" id="Phobius"/>
    </source>
</evidence>
<dbReference type="Pfam" id="PF00474">
    <property type="entry name" value="SSF"/>
    <property type="match status" value="1"/>
</dbReference>
<dbReference type="GO" id="GO:0005886">
    <property type="term" value="C:plasma membrane"/>
    <property type="evidence" value="ECO:0007669"/>
    <property type="project" value="UniProtKB-SubCell"/>
</dbReference>
<evidence type="ECO:0000256" key="1">
    <source>
        <dbReference type="ARBA" id="ARBA00004651"/>
    </source>
</evidence>
<comment type="similarity">
    <text evidence="2 11">Belongs to the sodium:solute symporter (SSF) (TC 2.A.21) family.</text>
</comment>
<keyword evidence="4" id="KW-1003">Cell membrane</keyword>
<feature type="transmembrane region" description="Helical" evidence="13">
    <location>
        <begin position="33"/>
        <end position="54"/>
    </location>
</feature>
<keyword evidence="7" id="KW-0915">Sodium</keyword>
<feature type="transmembrane region" description="Helical" evidence="13">
    <location>
        <begin position="80"/>
        <end position="104"/>
    </location>
</feature>
<dbReference type="GO" id="GO:0015293">
    <property type="term" value="F:symporter activity"/>
    <property type="evidence" value="ECO:0007669"/>
    <property type="project" value="TreeGrafter"/>
</dbReference>
<feature type="transmembrane region" description="Helical" evidence="13">
    <location>
        <begin position="332"/>
        <end position="355"/>
    </location>
</feature>
<dbReference type="InterPro" id="IPR051163">
    <property type="entry name" value="Sodium:Solute_Symporter_SSF"/>
</dbReference>
<keyword evidence="3" id="KW-0813">Transport</keyword>
<dbReference type="EMBL" id="CADCUQ010000284">
    <property type="protein sequence ID" value="CAA9392130.1"/>
    <property type="molecule type" value="Genomic_DNA"/>
</dbReference>
<keyword evidence="10" id="KW-0739">Sodium transport</keyword>
<dbReference type="InterPro" id="IPR001734">
    <property type="entry name" value="Na/solute_symporter"/>
</dbReference>
<feature type="transmembrane region" description="Helical" evidence="13">
    <location>
        <begin position="187"/>
        <end position="209"/>
    </location>
</feature>
<evidence type="ECO:0000256" key="4">
    <source>
        <dbReference type="ARBA" id="ARBA00022475"/>
    </source>
</evidence>
<dbReference type="PANTHER" id="PTHR42985:SF32">
    <property type="entry name" value="SODIUM IODIDE SYMPORTER"/>
    <property type="match status" value="1"/>
</dbReference>
<dbReference type="InterPro" id="IPR038377">
    <property type="entry name" value="Na/Glc_symporter_sf"/>
</dbReference>
<protein>
    <submittedName>
        <fullName evidence="14">Predicted sialic acid transporter</fullName>
    </submittedName>
</protein>
<evidence type="ECO:0000313" key="14">
    <source>
        <dbReference type="EMBL" id="CAA9392130.1"/>
    </source>
</evidence>
<dbReference type="GO" id="GO:0006814">
    <property type="term" value="P:sodium ion transport"/>
    <property type="evidence" value="ECO:0007669"/>
    <property type="project" value="UniProtKB-KW"/>
</dbReference>
<feature type="transmembrane region" description="Helical" evidence="13">
    <location>
        <begin position="110"/>
        <end position="132"/>
    </location>
</feature>
<reference evidence="14" key="1">
    <citation type="submission" date="2020-02" db="EMBL/GenBank/DDBJ databases">
        <authorList>
            <person name="Meier V. D."/>
        </authorList>
    </citation>
    <scope>NUCLEOTIDE SEQUENCE</scope>
    <source>
        <strain evidence="14">AVDCRST_MAG64</strain>
    </source>
</reference>
<gene>
    <name evidence="14" type="ORF">AVDCRST_MAG64-2071</name>
</gene>
<feature type="transmembrane region" description="Helical" evidence="13">
    <location>
        <begin position="230"/>
        <end position="254"/>
    </location>
</feature>
<evidence type="ECO:0000256" key="6">
    <source>
        <dbReference type="ARBA" id="ARBA00022989"/>
    </source>
</evidence>
<evidence type="ECO:0000256" key="2">
    <source>
        <dbReference type="ARBA" id="ARBA00006434"/>
    </source>
</evidence>
<organism evidence="14">
    <name type="scientific">uncultured Phycisphaerae bacterium</name>
    <dbReference type="NCBI Taxonomy" id="904963"/>
    <lineage>
        <taxon>Bacteria</taxon>
        <taxon>Pseudomonadati</taxon>
        <taxon>Planctomycetota</taxon>
        <taxon>Phycisphaerae</taxon>
        <taxon>environmental samples</taxon>
    </lineage>
</organism>
<evidence type="ECO:0000256" key="5">
    <source>
        <dbReference type="ARBA" id="ARBA00022692"/>
    </source>
</evidence>
<feature type="transmembrane region" description="Helical" evidence="13">
    <location>
        <begin position="274"/>
        <end position="299"/>
    </location>
</feature>
<evidence type="ECO:0000256" key="3">
    <source>
        <dbReference type="ARBA" id="ARBA00022448"/>
    </source>
</evidence>
<feature type="transmembrane region" description="Helical" evidence="13">
    <location>
        <begin position="427"/>
        <end position="445"/>
    </location>
</feature>
<dbReference type="PANTHER" id="PTHR42985">
    <property type="entry name" value="SODIUM-COUPLED MONOCARBOXYLATE TRANSPORTER"/>
    <property type="match status" value="1"/>
</dbReference>
<keyword evidence="5 13" id="KW-0812">Transmembrane</keyword>
<dbReference type="PROSITE" id="PS50283">
    <property type="entry name" value="NA_SOLUT_SYMP_3"/>
    <property type="match status" value="1"/>
</dbReference>
<feature type="transmembrane region" description="Helical" evidence="13">
    <location>
        <begin position="389"/>
        <end position="407"/>
    </location>
</feature>
<feature type="transmembrane region" description="Helical" evidence="13">
    <location>
        <begin position="361"/>
        <end position="382"/>
    </location>
</feature>
<dbReference type="AlphaFoldDB" id="A0A6J4NMW4"/>
<evidence type="ECO:0000256" key="9">
    <source>
        <dbReference type="ARBA" id="ARBA00023136"/>
    </source>
</evidence>
<evidence type="ECO:0000256" key="10">
    <source>
        <dbReference type="ARBA" id="ARBA00023201"/>
    </source>
</evidence>
<name>A0A6J4NMW4_9BACT</name>
<proteinExistence type="inferred from homology"/>
<evidence type="ECO:0000256" key="12">
    <source>
        <dbReference type="SAM" id="MobiDB-lite"/>
    </source>
</evidence>